<dbReference type="InterPro" id="IPR017853">
    <property type="entry name" value="GH"/>
</dbReference>
<keyword evidence="2" id="KW-0378">Hydrolase</keyword>
<dbReference type="CDD" id="cd02856">
    <property type="entry name" value="E_set_GDE_Isoamylase_N"/>
    <property type="match status" value="1"/>
</dbReference>
<dbReference type="InterPro" id="IPR004193">
    <property type="entry name" value="Glyco_hydro_13_N"/>
</dbReference>
<feature type="domain" description="Glycosyl hydrolase family 13 catalytic" evidence="4">
    <location>
        <begin position="144"/>
        <end position="542"/>
    </location>
</feature>
<reference evidence="5 6" key="1">
    <citation type="submission" date="2020-10" db="EMBL/GenBank/DDBJ databases">
        <title>Aquamicrobium zhengzhouensis sp. nov., a exopolysaccharide producing bacterium isolated from farmland soil.</title>
        <authorList>
            <person name="Wang X."/>
        </authorList>
    </citation>
    <scope>NUCLEOTIDE SEQUENCE [LARGE SCALE GENOMIC DNA]</scope>
    <source>
        <strain evidence="6">cd-1</strain>
    </source>
</reference>
<dbReference type="Proteomes" id="UP000601789">
    <property type="component" value="Unassembled WGS sequence"/>
</dbReference>
<dbReference type="InterPro" id="IPR014756">
    <property type="entry name" value="Ig_E-set"/>
</dbReference>
<accession>A0ABS0SFG6</accession>
<dbReference type="InterPro" id="IPR044505">
    <property type="entry name" value="GlgX_Isoamylase_N_E_set"/>
</dbReference>
<evidence type="ECO:0000313" key="5">
    <source>
        <dbReference type="EMBL" id="MBI1622038.1"/>
    </source>
</evidence>
<dbReference type="Gene3D" id="2.60.40.10">
    <property type="entry name" value="Immunoglobulins"/>
    <property type="match status" value="1"/>
</dbReference>
<gene>
    <name evidence="5" type="primary">glgX</name>
    <name evidence="5" type="ORF">IOD40_15360</name>
</gene>
<protein>
    <submittedName>
        <fullName evidence="5">Glycogen debranching protein GlgX</fullName>
    </submittedName>
</protein>
<proteinExistence type="inferred from homology"/>
<keyword evidence="6" id="KW-1185">Reference proteome</keyword>
<dbReference type="SUPFAM" id="SSF51445">
    <property type="entry name" value="(Trans)glycosidases"/>
    <property type="match status" value="1"/>
</dbReference>
<name>A0ABS0SFG6_9HYPH</name>
<evidence type="ECO:0000313" key="6">
    <source>
        <dbReference type="Proteomes" id="UP000601789"/>
    </source>
</evidence>
<dbReference type="SUPFAM" id="SSF81296">
    <property type="entry name" value="E set domains"/>
    <property type="match status" value="1"/>
</dbReference>
<evidence type="ECO:0000256" key="2">
    <source>
        <dbReference type="ARBA" id="ARBA00022801"/>
    </source>
</evidence>
<evidence type="ECO:0000256" key="3">
    <source>
        <dbReference type="ARBA" id="ARBA00023295"/>
    </source>
</evidence>
<sequence length="611" mass="68103">MPDLRHGAQVEDGGVRFTAWSASAERMWVSLFERAGTETARVEMERSGEIFTVWLPDLRPGQLYGYRADGVYEPRSGLWFDPERLLVDPYALAIDQPFRNHPELFARRGQGGDTAPFLPKSVVVQPEAFSLVPAVYSPGGLIYEINVRSFTILHPEIPVEQRGTIGALAHPSILAHFQKLHVAAVELMPIAAWMDERHLPPLGLRNVWGYNPVAFMALDPRIAPGGWAELQQTVRALHDCGIGVIIDVVFNHTAESDEQGATLSLRGLDARAYFRHADDGTLINDTGTGNTLNCEHEQTQRLILDSLRAYIRCAGVDGFRFDLATILGRTPSGFSAEAKLLQTLASDPEISSRVLIAEPWDVGPDGYQLGQFLAPFLEWNDRYRDDVRRFWRGDGGMVPTLATRLAGSSDIFAGEATRTVNFIAAHDGMTLADIVAYERKHNDANGEHNRDGHDENLSWNHGVEGHTPRADVIAKRARSVRRLLATLFMSRGTLMLTAGDEFGRSQQGNNNAYAQDNAITWIDWDNRDRELEEFVTYLAKLRSEYEVLRGVSFLTDDDVTWLDEAGKPMDGDKWSDPETRSLQLGLGDLKITLGPDEVLIEDKTGEVLIRC</sequence>
<dbReference type="NCBIfam" id="TIGR02100">
    <property type="entry name" value="glgX_debranch"/>
    <property type="match status" value="1"/>
</dbReference>
<comment type="similarity">
    <text evidence="1">Belongs to the glycosyl hydrolase 13 family.</text>
</comment>
<dbReference type="EMBL" id="JADGMQ010000012">
    <property type="protein sequence ID" value="MBI1622038.1"/>
    <property type="molecule type" value="Genomic_DNA"/>
</dbReference>
<dbReference type="InterPro" id="IPR013783">
    <property type="entry name" value="Ig-like_fold"/>
</dbReference>
<dbReference type="InterPro" id="IPR011837">
    <property type="entry name" value="Glycogen_debranch_GlgX"/>
</dbReference>
<keyword evidence="3" id="KW-0326">Glycosidase</keyword>
<evidence type="ECO:0000256" key="1">
    <source>
        <dbReference type="ARBA" id="ARBA00008061"/>
    </source>
</evidence>
<organism evidence="5 6">
    <name type="scientific">Aquamicrobium zhengzhouense</name>
    <dbReference type="NCBI Taxonomy" id="2781738"/>
    <lineage>
        <taxon>Bacteria</taxon>
        <taxon>Pseudomonadati</taxon>
        <taxon>Pseudomonadota</taxon>
        <taxon>Alphaproteobacteria</taxon>
        <taxon>Hyphomicrobiales</taxon>
        <taxon>Phyllobacteriaceae</taxon>
        <taxon>Aquamicrobium</taxon>
    </lineage>
</organism>
<comment type="caution">
    <text evidence="5">The sequence shown here is derived from an EMBL/GenBank/DDBJ whole genome shotgun (WGS) entry which is preliminary data.</text>
</comment>
<dbReference type="Gene3D" id="3.20.20.80">
    <property type="entry name" value="Glycosidases"/>
    <property type="match status" value="1"/>
</dbReference>
<dbReference type="PANTHER" id="PTHR43002">
    <property type="entry name" value="GLYCOGEN DEBRANCHING ENZYME"/>
    <property type="match status" value="1"/>
</dbReference>
<dbReference type="SMART" id="SM00642">
    <property type="entry name" value="Aamy"/>
    <property type="match status" value="1"/>
</dbReference>
<dbReference type="InterPro" id="IPR006047">
    <property type="entry name" value="GH13_cat_dom"/>
</dbReference>
<dbReference type="Pfam" id="PF02922">
    <property type="entry name" value="CBM_48"/>
    <property type="match status" value="1"/>
</dbReference>
<dbReference type="CDD" id="cd11326">
    <property type="entry name" value="AmyAc_Glg_debranch"/>
    <property type="match status" value="1"/>
</dbReference>
<evidence type="ECO:0000259" key="4">
    <source>
        <dbReference type="SMART" id="SM00642"/>
    </source>
</evidence>